<dbReference type="InterPro" id="IPR013840">
    <property type="entry name" value="DNAligase_N"/>
</dbReference>
<dbReference type="KEGG" id="vg:40103047"/>
<name>V9M012_9CAUD</name>
<proteinExistence type="inferred from homology"/>
<dbReference type="EC" id="6.5.1.2" evidence="1"/>
<organism evidence="7 8">
    <name type="scientific">Vibrio phage VP4B</name>
    <dbReference type="NCBI Taxonomy" id="1262540"/>
    <lineage>
        <taxon>Viruses</taxon>
        <taxon>Duplodnaviria</taxon>
        <taxon>Heunggongvirae</taxon>
        <taxon>Uroviricota</taxon>
        <taxon>Caudoviricetes</taxon>
        <taxon>Chimalliviridae</taxon>
        <taxon>Gorgonvirinae</taxon>
        <taxon>Tidunavirus</taxon>
        <taxon>Tidunavirus VP4B</taxon>
    </lineage>
</organism>
<evidence type="ECO:0000259" key="6">
    <source>
        <dbReference type="SMART" id="SM00532"/>
    </source>
</evidence>
<keyword evidence="8" id="KW-1185">Reference proteome</keyword>
<evidence type="ECO:0000256" key="2">
    <source>
        <dbReference type="ARBA" id="ARBA00022598"/>
    </source>
</evidence>
<dbReference type="SMART" id="SM00532">
    <property type="entry name" value="LIGANc"/>
    <property type="match status" value="1"/>
</dbReference>
<dbReference type="GeneID" id="40103047"/>
<keyword evidence="4" id="KW-0520">NAD</keyword>
<dbReference type="PIRSF" id="PIRSF001604">
    <property type="entry name" value="LigA"/>
    <property type="match status" value="1"/>
</dbReference>
<dbReference type="GO" id="GO:0006281">
    <property type="term" value="P:DNA repair"/>
    <property type="evidence" value="ECO:0007669"/>
    <property type="project" value="InterPro"/>
</dbReference>
<dbReference type="InterPro" id="IPR012340">
    <property type="entry name" value="NA-bd_OB-fold"/>
</dbReference>
<feature type="domain" description="NAD-dependent DNA ligase N-terminal" evidence="6">
    <location>
        <begin position="3"/>
        <end position="434"/>
    </location>
</feature>
<dbReference type="InterPro" id="IPR013839">
    <property type="entry name" value="DNAligase_adenylation"/>
</dbReference>
<dbReference type="SUPFAM" id="SSF56091">
    <property type="entry name" value="DNA ligase/mRNA capping enzyme, catalytic domain"/>
    <property type="match status" value="1"/>
</dbReference>
<evidence type="ECO:0000256" key="3">
    <source>
        <dbReference type="ARBA" id="ARBA00022705"/>
    </source>
</evidence>
<sequence>MNLFKVRLETLAKQIRYHAGIYYRQDTSEISDADYDLLVQEYNQIINDHPDLLTPDVDVYREQAVPIDDEESKFTKVKHDPAMLSLANVFTPDQHADWVSKLPEEARDDLVDEWKYDGVALRLVYLGGKLDKILTRGTGLIGEDVTEALPYYGNIPSELVGTFVDEDSKIIIDGEGLIELSMYDRINDVVPIPYITPRHAASGITRNRSLGDVVNGSLTFMAHTFPVAIEHDYDITMQALRDIGFATAADYRVDEVGVERPIHIPFAIDGIVTKIKTQSVRNKLGSTNHHPRWAIAYKFPTLKESSKLEDVVWETGRTGTVTPVAEFAPVQIAGVTVRRATLHNFRAFQRSSEGLRVGSEIVVGMAGDIIPQFFEVTSVGKGRQCKSPKECPSCGEPLHYEGTDEDQVFLRCTNHSGCPAQTFGRLLNFGGTHGMNIMGLGPASIKRFSDLGYLNNFVDLYRLRTVLGQQPLTKVEEKLLDAIDVSRETNLIRFITALGINGVAKGTAKILVAELSNPETLLDDLCDTERLASIKDIGWGIALNCASYVKTHRASLESLMKELTFASLDIPKDLRPVCVTGNFPFRRKALAHDLLSHGVEVTDKVNSKTVALVCGEYPTKHKEETAKELDTPVIHILTHPELTVSEVVEVILRCV</sequence>
<dbReference type="Gene3D" id="3.40.50.10190">
    <property type="entry name" value="BRCT domain"/>
    <property type="match status" value="1"/>
</dbReference>
<dbReference type="InterPro" id="IPR036420">
    <property type="entry name" value="BRCT_dom_sf"/>
</dbReference>
<dbReference type="GO" id="GO:0003911">
    <property type="term" value="F:DNA ligase (NAD+) activity"/>
    <property type="evidence" value="ECO:0007669"/>
    <property type="project" value="UniProtKB-EC"/>
</dbReference>
<dbReference type="RefSeq" id="YP_009626147.1">
    <property type="nucleotide sequence ID" value="NC_042136.1"/>
</dbReference>
<evidence type="ECO:0000313" key="8">
    <source>
        <dbReference type="Proteomes" id="UP000272155"/>
    </source>
</evidence>
<reference evidence="7 8" key="1">
    <citation type="submission" date="2012-11" db="EMBL/GenBank/DDBJ databases">
        <title>Complete genome sequence of a novel phiKZ-like Vibrio phage.</title>
        <authorList>
            <person name="Luo Z."/>
            <person name="Yu Y."/>
        </authorList>
    </citation>
    <scope>NUCLEOTIDE SEQUENCE [LARGE SCALE GENOMIC DNA]</scope>
</reference>
<dbReference type="InterPro" id="IPR010994">
    <property type="entry name" value="RuvA_2-like"/>
</dbReference>
<dbReference type="Gene3D" id="2.40.50.140">
    <property type="entry name" value="Nucleic acid-binding proteins"/>
    <property type="match status" value="1"/>
</dbReference>
<keyword evidence="2 7" id="KW-0436">Ligase</keyword>
<dbReference type="HAMAP" id="MF_01588">
    <property type="entry name" value="DNA_ligase_A"/>
    <property type="match status" value="1"/>
</dbReference>
<dbReference type="SUPFAM" id="SSF47781">
    <property type="entry name" value="RuvA domain 2-like"/>
    <property type="match status" value="1"/>
</dbReference>
<dbReference type="GO" id="GO:0006260">
    <property type="term" value="P:DNA replication"/>
    <property type="evidence" value="ECO:0007669"/>
    <property type="project" value="UniProtKB-KW"/>
</dbReference>
<keyword evidence="3" id="KW-0235">DNA replication</keyword>
<dbReference type="Pfam" id="PF03120">
    <property type="entry name" value="OB_DNA_ligase"/>
    <property type="match status" value="1"/>
</dbReference>
<dbReference type="Pfam" id="PF01653">
    <property type="entry name" value="DNA_ligase_aden"/>
    <property type="match status" value="1"/>
</dbReference>
<comment type="catalytic activity">
    <reaction evidence="5">
        <text>NAD(+) + (deoxyribonucleotide)n-3'-hydroxyl + 5'-phospho-(deoxyribonucleotide)m = (deoxyribonucleotide)n+m + AMP + beta-nicotinamide D-nucleotide.</text>
        <dbReference type="EC" id="6.5.1.2"/>
    </reaction>
</comment>
<dbReference type="OrthoDB" id="10441at10239"/>
<evidence type="ECO:0000313" key="7">
    <source>
        <dbReference type="EMBL" id="AGB07285.1"/>
    </source>
</evidence>
<evidence type="ECO:0000256" key="5">
    <source>
        <dbReference type="ARBA" id="ARBA00034005"/>
    </source>
</evidence>
<dbReference type="Proteomes" id="UP000272155">
    <property type="component" value="Segment"/>
</dbReference>
<protein>
    <recommendedName>
        <fullName evidence="1">DNA ligase (NAD(+))</fullName>
        <ecNumber evidence="1">6.5.1.2</ecNumber>
    </recommendedName>
</protein>
<dbReference type="InterPro" id="IPR004150">
    <property type="entry name" value="NAD_DNA_ligase_OB"/>
</dbReference>
<dbReference type="Gene3D" id="3.30.470.30">
    <property type="entry name" value="DNA ligase/mRNA capping enzyme"/>
    <property type="match status" value="1"/>
</dbReference>
<dbReference type="EMBL" id="KC131130">
    <property type="protein sequence ID" value="AGB07285.1"/>
    <property type="molecule type" value="Genomic_DNA"/>
</dbReference>
<dbReference type="SUPFAM" id="SSF52113">
    <property type="entry name" value="BRCT domain"/>
    <property type="match status" value="1"/>
</dbReference>
<dbReference type="InterPro" id="IPR001679">
    <property type="entry name" value="DNA_ligase"/>
</dbReference>
<evidence type="ECO:0000256" key="4">
    <source>
        <dbReference type="ARBA" id="ARBA00023027"/>
    </source>
</evidence>
<dbReference type="Gene3D" id="1.10.287.610">
    <property type="entry name" value="Helix hairpin bin"/>
    <property type="match status" value="1"/>
</dbReference>
<dbReference type="SUPFAM" id="SSF50249">
    <property type="entry name" value="Nucleic acid-binding proteins"/>
    <property type="match status" value="1"/>
</dbReference>
<dbReference type="NCBIfam" id="NF005932">
    <property type="entry name" value="PRK07956.1"/>
    <property type="match status" value="1"/>
</dbReference>
<accession>V9M012</accession>
<dbReference type="Gene3D" id="1.10.150.20">
    <property type="entry name" value="5' to 3' exonuclease, C-terminal subdomain"/>
    <property type="match status" value="2"/>
</dbReference>
<evidence type="ECO:0000256" key="1">
    <source>
        <dbReference type="ARBA" id="ARBA00012722"/>
    </source>
</evidence>